<sequence length="257" mass="28184">MDMFFVSLFKPTREEEARVTSKGQSLGFNYKSHGSSRGAPPLPEAAQEDGWWKIGYGRKTYDATKDLLGSWGQFQLPWAQVRPDTPIKAGAPVCVAANVLGLWTAVPLQLLYTQEGSWHEDGGSKRGSSADRGGSSGGSSGSAGAAPDKRVRRRRHGREFSYACGCLRSHFLAGEERFKVEWDKSDDSVWYDIYTFSRPAHPLAFAGYPLVRALQARFRHDSARAVARAAAAGTVERCIDAKTRRRLALAEGLDDAA</sequence>
<dbReference type="AlphaFoldDB" id="A0A0D2NA35"/>
<proteinExistence type="predicted"/>
<accession>A0A0D2NA35</accession>
<keyword evidence="4" id="KW-1185">Reference proteome</keyword>
<feature type="domain" description="DUF1990" evidence="2">
    <location>
        <begin position="30"/>
        <end position="225"/>
    </location>
</feature>
<dbReference type="OrthoDB" id="46304at2759"/>
<protein>
    <recommendedName>
        <fullName evidence="2">DUF1990 domain-containing protein</fullName>
    </recommendedName>
</protein>
<dbReference type="RefSeq" id="XP_013901470.1">
    <property type="nucleotide sequence ID" value="XM_014046016.1"/>
</dbReference>
<name>A0A0D2NA35_9CHLO</name>
<dbReference type="PANTHER" id="PTHR34202:SF1">
    <property type="entry name" value="UPF0548 PROTEIN"/>
    <property type="match status" value="1"/>
</dbReference>
<dbReference type="PANTHER" id="PTHR34202">
    <property type="entry name" value="UPF0548 PROTEIN"/>
    <property type="match status" value="1"/>
</dbReference>
<feature type="region of interest" description="Disordered" evidence="1">
    <location>
        <begin position="118"/>
        <end position="154"/>
    </location>
</feature>
<dbReference type="KEGG" id="mng:MNEG_5510"/>
<dbReference type="Pfam" id="PF09348">
    <property type="entry name" value="DUF1990"/>
    <property type="match status" value="1"/>
</dbReference>
<evidence type="ECO:0000313" key="4">
    <source>
        <dbReference type="Proteomes" id="UP000054498"/>
    </source>
</evidence>
<dbReference type="GeneID" id="25738387"/>
<dbReference type="InterPro" id="IPR018960">
    <property type="entry name" value="DUF1990"/>
</dbReference>
<dbReference type="Proteomes" id="UP000054498">
    <property type="component" value="Unassembled WGS sequence"/>
</dbReference>
<evidence type="ECO:0000256" key="1">
    <source>
        <dbReference type="SAM" id="MobiDB-lite"/>
    </source>
</evidence>
<organism evidence="3 4">
    <name type="scientific">Monoraphidium neglectum</name>
    <dbReference type="NCBI Taxonomy" id="145388"/>
    <lineage>
        <taxon>Eukaryota</taxon>
        <taxon>Viridiplantae</taxon>
        <taxon>Chlorophyta</taxon>
        <taxon>core chlorophytes</taxon>
        <taxon>Chlorophyceae</taxon>
        <taxon>CS clade</taxon>
        <taxon>Sphaeropleales</taxon>
        <taxon>Selenastraceae</taxon>
        <taxon>Monoraphidium</taxon>
    </lineage>
</organism>
<gene>
    <name evidence="3" type="ORF">MNEG_5510</name>
</gene>
<evidence type="ECO:0000259" key="2">
    <source>
        <dbReference type="Pfam" id="PF09348"/>
    </source>
</evidence>
<evidence type="ECO:0000313" key="3">
    <source>
        <dbReference type="EMBL" id="KIZ02451.1"/>
    </source>
</evidence>
<reference evidence="3 4" key="1">
    <citation type="journal article" date="2013" name="BMC Genomics">
        <title>Reconstruction of the lipid metabolism for the microalga Monoraphidium neglectum from its genome sequence reveals characteristics suitable for biofuel production.</title>
        <authorList>
            <person name="Bogen C."/>
            <person name="Al-Dilaimi A."/>
            <person name="Albersmeier A."/>
            <person name="Wichmann J."/>
            <person name="Grundmann M."/>
            <person name="Rupp O."/>
            <person name="Lauersen K.J."/>
            <person name="Blifernez-Klassen O."/>
            <person name="Kalinowski J."/>
            <person name="Goesmann A."/>
            <person name="Mussgnug J.H."/>
            <person name="Kruse O."/>
        </authorList>
    </citation>
    <scope>NUCLEOTIDE SEQUENCE [LARGE SCALE GENOMIC DNA]</scope>
    <source>
        <strain evidence="3 4">SAG 48.87</strain>
    </source>
</reference>
<dbReference type="EMBL" id="KK101046">
    <property type="protein sequence ID" value="KIZ02451.1"/>
    <property type="molecule type" value="Genomic_DNA"/>
</dbReference>